<evidence type="ECO:0000313" key="3">
    <source>
        <dbReference type="EMBL" id="MXY93597.1"/>
    </source>
</evidence>
<dbReference type="EMBL" id="VXRG01000075">
    <property type="protein sequence ID" value="MXY93597.1"/>
    <property type="molecule type" value="Genomic_DNA"/>
</dbReference>
<organism evidence="3">
    <name type="scientific">Caldilineaceae bacterium SB0664_bin_27</name>
    <dbReference type="NCBI Taxonomy" id="2605260"/>
    <lineage>
        <taxon>Bacteria</taxon>
        <taxon>Bacillati</taxon>
        <taxon>Chloroflexota</taxon>
        <taxon>Caldilineae</taxon>
        <taxon>Caldilineales</taxon>
        <taxon>Caldilineaceae</taxon>
    </lineage>
</organism>
<dbReference type="InterPro" id="IPR002347">
    <property type="entry name" value="SDR_fam"/>
</dbReference>
<dbReference type="GO" id="GO:0016491">
    <property type="term" value="F:oxidoreductase activity"/>
    <property type="evidence" value="ECO:0007669"/>
    <property type="project" value="UniProtKB-KW"/>
</dbReference>
<proteinExistence type="inferred from homology"/>
<sequence length="249" mass="26699">MNFNGKVALVTGGASGIGRETARRFAELGASVVIADVDAEGGSDAVTELRNCGAEGLFVTCDVSDPLQVTRLFEESASRFDRLDIAINNAGIGGPWEQLQSYPHEGWDRVLAVNLNGVFYCMQEEIRRMIGKGGSIVNVSSIAGKRGLPNQAAYTASKHAVIGLTRVSAQEAARHDIRVNAVCPAYTDTPLIGSLIAGNSRRVEKMLERIPMRRFGRPRDIAEAIVWLCSDESSFVTGQAINLDGGMTA</sequence>
<protein>
    <submittedName>
        <fullName evidence="3">SDR family oxidoreductase</fullName>
    </submittedName>
</protein>
<dbReference type="Pfam" id="PF13561">
    <property type="entry name" value="adh_short_C2"/>
    <property type="match status" value="1"/>
</dbReference>
<dbReference type="CDD" id="cd05233">
    <property type="entry name" value="SDR_c"/>
    <property type="match status" value="1"/>
</dbReference>
<dbReference type="PRINTS" id="PR00080">
    <property type="entry name" value="SDRFAMILY"/>
</dbReference>
<dbReference type="PANTHER" id="PTHR24321">
    <property type="entry name" value="DEHYDROGENASES, SHORT CHAIN"/>
    <property type="match status" value="1"/>
</dbReference>
<dbReference type="Gene3D" id="3.40.50.720">
    <property type="entry name" value="NAD(P)-binding Rossmann-like Domain"/>
    <property type="match status" value="1"/>
</dbReference>
<gene>
    <name evidence="3" type="ORF">F4Y42_09130</name>
</gene>
<comment type="caution">
    <text evidence="3">The sequence shown here is derived from an EMBL/GenBank/DDBJ whole genome shotgun (WGS) entry which is preliminary data.</text>
</comment>
<reference evidence="3" key="1">
    <citation type="submission" date="2019-09" db="EMBL/GenBank/DDBJ databases">
        <title>Characterisation of the sponge microbiome using genome-centric metagenomics.</title>
        <authorList>
            <person name="Engelberts J.P."/>
            <person name="Robbins S.J."/>
            <person name="De Goeij J.M."/>
            <person name="Aranda M."/>
            <person name="Bell S.C."/>
            <person name="Webster N.S."/>
        </authorList>
    </citation>
    <scope>NUCLEOTIDE SEQUENCE</scope>
    <source>
        <strain evidence="3">SB0664_bin_27</strain>
    </source>
</reference>
<keyword evidence="2" id="KW-0560">Oxidoreductase</keyword>
<dbReference type="NCBIfam" id="NF009466">
    <property type="entry name" value="PRK12826.1-2"/>
    <property type="match status" value="1"/>
</dbReference>
<name>A0A6B0YSK2_9CHLR</name>
<dbReference type="FunFam" id="3.40.50.720:FF:000084">
    <property type="entry name" value="Short-chain dehydrogenase reductase"/>
    <property type="match status" value="1"/>
</dbReference>
<evidence type="ECO:0000256" key="2">
    <source>
        <dbReference type="ARBA" id="ARBA00023002"/>
    </source>
</evidence>
<evidence type="ECO:0000256" key="1">
    <source>
        <dbReference type="ARBA" id="ARBA00006484"/>
    </source>
</evidence>
<dbReference type="AlphaFoldDB" id="A0A6B0YSK2"/>
<dbReference type="SUPFAM" id="SSF51735">
    <property type="entry name" value="NAD(P)-binding Rossmann-fold domains"/>
    <property type="match status" value="1"/>
</dbReference>
<dbReference type="InterPro" id="IPR036291">
    <property type="entry name" value="NAD(P)-bd_dom_sf"/>
</dbReference>
<dbReference type="PANTHER" id="PTHR24321:SF8">
    <property type="entry name" value="ESTRADIOL 17-BETA-DEHYDROGENASE 8-RELATED"/>
    <property type="match status" value="1"/>
</dbReference>
<accession>A0A6B0YSK2</accession>
<comment type="similarity">
    <text evidence="1">Belongs to the short-chain dehydrogenases/reductases (SDR) family.</text>
</comment>
<dbReference type="NCBIfam" id="NF005559">
    <property type="entry name" value="PRK07231.1"/>
    <property type="match status" value="1"/>
</dbReference>
<dbReference type="PRINTS" id="PR00081">
    <property type="entry name" value="GDHRDH"/>
</dbReference>